<evidence type="ECO:0000313" key="1">
    <source>
        <dbReference type="EMBL" id="GGO94389.1"/>
    </source>
</evidence>
<dbReference type="Proteomes" id="UP000641932">
    <property type="component" value="Unassembled WGS sequence"/>
</dbReference>
<name>A0A917ZWR8_9ACTN</name>
<proteinExistence type="predicted"/>
<dbReference type="AlphaFoldDB" id="A0A917ZWR8"/>
<organism evidence="1 2">
    <name type="scientific">Wenjunlia tyrosinilytica</name>
    <dbReference type="NCBI Taxonomy" id="1544741"/>
    <lineage>
        <taxon>Bacteria</taxon>
        <taxon>Bacillati</taxon>
        <taxon>Actinomycetota</taxon>
        <taxon>Actinomycetes</taxon>
        <taxon>Kitasatosporales</taxon>
        <taxon>Streptomycetaceae</taxon>
        <taxon>Wenjunlia</taxon>
    </lineage>
</organism>
<evidence type="ECO:0000313" key="2">
    <source>
        <dbReference type="Proteomes" id="UP000641932"/>
    </source>
</evidence>
<gene>
    <name evidence="1" type="ORF">GCM10012280_49100</name>
</gene>
<protein>
    <submittedName>
        <fullName evidence="1">Uncharacterized protein</fullName>
    </submittedName>
</protein>
<reference evidence="1" key="2">
    <citation type="submission" date="2020-09" db="EMBL/GenBank/DDBJ databases">
        <authorList>
            <person name="Sun Q."/>
            <person name="Zhou Y."/>
        </authorList>
    </citation>
    <scope>NUCLEOTIDE SEQUENCE</scope>
    <source>
        <strain evidence="1">CGMCC 4.7201</strain>
    </source>
</reference>
<keyword evidence="2" id="KW-1185">Reference proteome</keyword>
<dbReference type="EMBL" id="BMMS01000023">
    <property type="protein sequence ID" value="GGO94389.1"/>
    <property type="molecule type" value="Genomic_DNA"/>
</dbReference>
<reference evidence="1" key="1">
    <citation type="journal article" date="2014" name="Int. J. Syst. Evol. Microbiol.">
        <title>Complete genome sequence of Corynebacterium casei LMG S-19264T (=DSM 44701T), isolated from a smear-ripened cheese.</title>
        <authorList>
            <consortium name="US DOE Joint Genome Institute (JGI-PGF)"/>
            <person name="Walter F."/>
            <person name="Albersmeier A."/>
            <person name="Kalinowski J."/>
            <person name="Ruckert C."/>
        </authorList>
    </citation>
    <scope>NUCLEOTIDE SEQUENCE</scope>
    <source>
        <strain evidence="1">CGMCC 4.7201</strain>
    </source>
</reference>
<accession>A0A917ZWR8</accession>
<comment type="caution">
    <text evidence="1">The sequence shown here is derived from an EMBL/GenBank/DDBJ whole genome shotgun (WGS) entry which is preliminary data.</text>
</comment>
<sequence length="53" mass="5602">MLLDLDGLAVTSVAASVWTPAVNADGQIRDEAWVAERGGLALSAQRQAGKHER</sequence>